<dbReference type="InterPro" id="IPR012341">
    <property type="entry name" value="6hp_glycosidase-like_sf"/>
</dbReference>
<name>A0A6J4MYI4_9BACT</name>
<dbReference type="SUPFAM" id="SSF48208">
    <property type="entry name" value="Six-hairpin glycosidases"/>
    <property type="match status" value="1"/>
</dbReference>
<dbReference type="Pfam" id="PF00723">
    <property type="entry name" value="Glyco_hydro_15"/>
    <property type="match status" value="1"/>
</dbReference>
<reference evidence="2" key="1">
    <citation type="submission" date="2020-02" db="EMBL/GenBank/DDBJ databases">
        <authorList>
            <person name="Meier V. D."/>
        </authorList>
    </citation>
    <scope>NUCLEOTIDE SEQUENCE</scope>
    <source>
        <strain evidence="2">AVDCRST_MAG64</strain>
    </source>
</reference>
<dbReference type="EMBL" id="CADCUQ010000011">
    <property type="protein sequence ID" value="CAA9372464.1"/>
    <property type="molecule type" value="Genomic_DNA"/>
</dbReference>
<dbReference type="PANTHER" id="PTHR31616:SF13">
    <property type="entry name" value="GLUCAN 1,4-ALPHA-GLUCOSIDASE"/>
    <property type="match status" value="1"/>
</dbReference>
<sequence length="417" mass="46618">TAYYDPDLRSLVHYRANRYALVTFFGPAPAGGPPGAVGPQGIDEYATGTAGHNGAEGTWRDAEDGHLQGNPIAQGSVDSTIACHVPVPPDGEATVYMVFVAGQSRQELVEMHGWLLRMNPQGVLDRTNAYWRLWVGGTNINFGNLPPKVVESFNRSLLVLRTQIDNGGAIIAANDSDIMQMARDTYSYMWPRDGALVANALDLAGFPDIARSFYAFCQRVITEDGYFLHKYNPDGTPASSWHPWVLKGHRVLPIQEDETALVVWALWRHYFRYRDIEFVRPLWVDVVQKAADFMCRYRDPRTGLPLPSYDLWEERWGVHAFTVATVYGGLKAAHNFAVAFGDRERAAKYAKAAEEVKNGAAKYLFSPKLNRFVRRLVTKDNPTPPDSPTYVEASPLSHEPSIDEVYDVDETVDASLY</sequence>
<dbReference type="GO" id="GO:0005975">
    <property type="term" value="P:carbohydrate metabolic process"/>
    <property type="evidence" value="ECO:0007669"/>
    <property type="project" value="InterPro"/>
</dbReference>
<evidence type="ECO:0000259" key="1">
    <source>
        <dbReference type="Pfam" id="PF00723"/>
    </source>
</evidence>
<evidence type="ECO:0000313" key="2">
    <source>
        <dbReference type="EMBL" id="CAA9372464.1"/>
    </source>
</evidence>
<dbReference type="GO" id="GO:0004339">
    <property type="term" value="F:glucan 1,4-alpha-glucosidase activity"/>
    <property type="evidence" value="ECO:0007669"/>
    <property type="project" value="UniProtKB-EC"/>
</dbReference>
<dbReference type="InterPro" id="IPR011613">
    <property type="entry name" value="GH15-like"/>
</dbReference>
<dbReference type="Gene3D" id="1.50.10.10">
    <property type="match status" value="1"/>
</dbReference>
<feature type="non-terminal residue" evidence="2">
    <location>
        <position position="1"/>
    </location>
</feature>
<dbReference type="AlphaFoldDB" id="A0A6J4MYI4"/>
<keyword evidence="2" id="KW-0378">Hydrolase</keyword>
<feature type="non-terminal residue" evidence="2">
    <location>
        <position position="417"/>
    </location>
</feature>
<proteinExistence type="predicted"/>
<accession>A0A6J4MYI4</accession>
<keyword evidence="2" id="KW-0326">Glycosidase</keyword>
<dbReference type="InterPro" id="IPR008928">
    <property type="entry name" value="6-hairpin_glycosidase_sf"/>
</dbReference>
<dbReference type="PANTHER" id="PTHR31616">
    <property type="entry name" value="TREHALASE"/>
    <property type="match status" value="1"/>
</dbReference>
<dbReference type="EC" id="3.2.1.3" evidence="2"/>
<feature type="domain" description="GH15-like" evidence="1">
    <location>
        <begin position="161"/>
        <end position="360"/>
    </location>
</feature>
<protein>
    <submittedName>
        <fullName evidence="2">GH15</fullName>
        <ecNumber evidence="2">3.2.1.3</ecNumber>
    </submittedName>
</protein>
<organism evidence="2">
    <name type="scientific">uncultured Phycisphaerae bacterium</name>
    <dbReference type="NCBI Taxonomy" id="904963"/>
    <lineage>
        <taxon>Bacteria</taxon>
        <taxon>Pseudomonadati</taxon>
        <taxon>Planctomycetota</taxon>
        <taxon>Phycisphaerae</taxon>
        <taxon>environmental samples</taxon>
    </lineage>
</organism>
<gene>
    <name evidence="2" type="ORF">AVDCRST_MAG64-45</name>
</gene>